<proteinExistence type="predicted"/>
<dbReference type="RefSeq" id="WP_086856924.1">
    <property type="nucleotide sequence ID" value="NZ_JADBEG010000001.1"/>
</dbReference>
<feature type="region of interest" description="Disordered" evidence="1">
    <location>
        <begin position="226"/>
        <end position="311"/>
    </location>
</feature>
<accession>A0ABR9IDD7</accession>
<comment type="caution">
    <text evidence="2">The sequence shown here is derived from an EMBL/GenBank/DDBJ whole genome shotgun (WGS) entry which is preliminary data.</text>
</comment>
<feature type="compositionally biased region" description="Low complexity" evidence="1">
    <location>
        <begin position="226"/>
        <end position="235"/>
    </location>
</feature>
<dbReference type="EMBL" id="JADBEG010000001">
    <property type="protein sequence ID" value="MBE1501171.1"/>
    <property type="molecule type" value="Genomic_DNA"/>
</dbReference>
<organism evidence="2 3">
    <name type="scientific">Amycolatopsis lexingtonensis</name>
    <dbReference type="NCBI Taxonomy" id="218822"/>
    <lineage>
        <taxon>Bacteria</taxon>
        <taxon>Bacillati</taxon>
        <taxon>Actinomycetota</taxon>
        <taxon>Actinomycetes</taxon>
        <taxon>Pseudonocardiales</taxon>
        <taxon>Pseudonocardiaceae</taxon>
        <taxon>Amycolatopsis</taxon>
    </lineage>
</organism>
<keyword evidence="3" id="KW-1185">Reference proteome</keyword>
<evidence type="ECO:0000313" key="2">
    <source>
        <dbReference type="EMBL" id="MBE1501171.1"/>
    </source>
</evidence>
<gene>
    <name evidence="2" type="ORF">H4696_008271</name>
</gene>
<feature type="compositionally biased region" description="Basic and acidic residues" evidence="1">
    <location>
        <begin position="250"/>
        <end position="272"/>
    </location>
</feature>
<evidence type="ECO:0000256" key="1">
    <source>
        <dbReference type="SAM" id="MobiDB-lite"/>
    </source>
</evidence>
<dbReference type="Proteomes" id="UP000631670">
    <property type="component" value="Unassembled WGS sequence"/>
</dbReference>
<reference evidence="2 3" key="1">
    <citation type="submission" date="2020-10" db="EMBL/GenBank/DDBJ databases">
        <title>Sequencing the genomes of 1000 actinobacteria strains.</title>
        <authorList>
            <person name="Klenk H.-P."/>
        </authorList>
    </citation>
    <scope>NUCLEOTIDE SEQUENCE [LARGE SCALE GENOMIC DNA]</scope>
    <source>
        <strain evidence="2 3">DSM 44653</strain>
    </source>
</reference>
<protein>
    <recommendedName>
        <fullName evidence="4">DUF4388 domain-containing protein</fullName>
    </recommendedName>
</protein>
<evidence type="ECO:0000313" key="3">
    <source>
        <dbReference type="Proteomes" id="UP000631670"/>
    </source>
</evidence>
<sequence>MSETRARPSFDFLAWALSACRAEGTTGSLCLAGRPGGVFHLREGAVVAVDSPGAPGPDALLLRSGRIREEDWSAVLRAGGTAPFDDLLGGTGIGAAELRLITTMAARDGAFAVVAGTIDEYAVDPRPFDVPVPVSPGLDVDLLLAETRRRIDALAALPTPISPYRERLVPVPAAAAPGRTRRDIVACANGRRCARDIAFLLGRNVFPVTVEVSRLVGDGLLAIADGAPPGTAGPRRPLRPRAPGPALATREPEPALPRRDPGASGAGDDRRPSGWQVLPRLLNRIRAGPPDPAPDRTTDEPEDRKGTARGP</sequence>
<name>A0ABR9IDD7_9PSEU</name>
<evidence type="ECO:0008006" key="4">
    <source>
        <dbReference type="Google" id="ProtNLM"/>
    </source>
</evidence>
<feature type="compositionally biased region" description="Basic and acidic residues" evidence="1">
    <location>
        <begin position="293"/>
        <end position="311"/>
    </location>
</feature>